<reference evidence="6" key="2">
    <citation type="journal article" date="2024" name="Plant">
        <title>Genomic evolution and insights into agronomic trait innovations of Sesamum species.</title>
        <authorList>
            <person name="Miao H."/>
            <person name="Wang L."/>
            <person name="Qu L."/>
            <person name="Liu H."/>
            <person name="Sun Y."/>
            <person name="Le M."/>
            <person name="Wang Q."/>
            <person name="Wei S."/>
            <person name="Zheng Y."/>
            <person name="Lin W."/>
            <person name="Duan Y."/>
            <person name="Cao H."/>
            <person name="Xiong S."/>
            <person name="Wang X."/>
            <person name="Wei L."/>
            <person name="Li C."/>
            <person name="Ma Q."/>
            <person name="Ju M."/>
            <person name="Zhao R."/>
            <person name="Li G."/>
            <person name="Mu C."/>
            <person name="Tian Q."/>
            <person name="Mei H."/>
            <person name="Zhang T."/>
            <person name="Gao T."/>
            <person name="Zhang H."/>
        </authorList>
    </citation>
    <scope>NUCLEOTIDE SEQUENCE</scope>
    <source>
        <strain evidence="6">KEN8</strain>
    </source>
</reference>
<sequence>MEKHVSAVAERGRSQKQKGMENIKITWVFVSHCLILLLSAAILSAEEQVDIRRSDFPHGFFFGASTSAYQIEGGVHEDGKGLSNWDVYCRTQGNIADGTSGDIANDHYHRYMEDIEIIHSLGLTAYRFSISWSRVLPRGRHGGVNQAGVNFYNSIIDNLLLRGIQPFVTIFHNDYPQELEDRFGGWLSPLMQEEFVHFAETCFKHFADRVKYWMTINEPNLLAEVTYERGLFPPARCSPPFGHCASGNSDVEPLIAVHNMLLAHGKAVKLYREQYKSKVNGVIGITVCAYMYTALTDFKDDKEAANRALAFNAAWMLDPLVFGDYPPEMKRYHGSELPSFSSEERELLRDSIDFMGINHYGTLYAKDCIHSHCICNDSVYTLGSDRLIRGFVYTTGERNGVPIGEPTGMSQFFVVPRGMEGIVNYMKERYHNKPMFVTENGYSSPGNEDDIYQHDVKRIHYHQLYLASLAQAVRNGADVRGYFIWSLMDNFEWSSGYALKFGIYRIDPQTLNRIPKLSATWYRDFLSNSSLGVAELSSTVPDENKDVSKVHSE</sequence>
<keyword evidence="2" id="KW-0378">Hydrolase</keyword>
<dbReference type="EMBL" id="JACGWM010000014">
    <property type="protein sequence ID" value="KAL0328500.1"/>
    <property type="molecule type" value="Genomic_DNA"/>
</dbReference>
<evidence type="ECO:0000256" key="5">
    <source>
        <dbReference type="SAM" id="Phobius"/>
    </source>
</evidence>
<comment type="caution">
    <text evidence="6">The sequence shown here is derived from an EMBL/GenBank/DDBJ whole genome shotgun (WGS) entry which is preliminary data.</text>
</comment>
<keyword evidence="5" id="KW-0472">Membrane</keyword>
<dbReference type="SUPFAM" id="SSF51445">
    <property type="entry name" value="(Trans)glycosidases"/>
    <property type="match status" value="1"/>
</dbReference>
<protein>
    <submittedName>
        <fullName evidence="6">Beta-glucosidase 18</fullName>
    </submittedName>
</protein>
<dbReference type="PANTHER" id="PTHR10353">
    <property type="entry name" value="GLYCOSYL HYDROLASE"/>
    <property type="match status" value="1"/>
</dbReference>
<gene>
    <name evidence="6" type="ORF">Scaly_2282600</name>
</gene>
<dbReference type="Pfam" id="PF00232">
    <property type="entry name" value="Glyco_hydro_1"/>
    <property type="match status" value="1"/>
</dbReference>
<dbReference type="InterPro" id="IPR017853">
    <property type="entry name" value="GH"/>
</dbReference>
<dbReference type="FunFam" id="3.20.20.80:FF:000020">
    <property type="entry name" value="Beta-glucosidase 12"/>
    <property type="match status" value="1"/>
</dbReference>
<dbReference type="AlphaFoldDB" id="A0AAW2MAH6"/>
<evidence type="ECO:0000256" key="2">
    <source>
        <dbReference type="ARBA" id="ARBA00022801"/>
    </source>
</evidence>
<keyword evidence="3" id="KW-0326">Glycosidase</keyword>
<proteinExistence type="inferred from homology"/>
<dbReference type="InterPro" id="IPR033132">
    <property type="entry name" value="GH_1_N_CS"/>
</dbReference>
<dbReference type="PROSITE" id="PS00653">
    <property type="entry name" value="GLYCOSYL_HYDROL_F1_2"/>
    <property type="match status" value="1"/>
</dbReference>
<keyword evidence="5" id="KW-1133">Transmembrane helix</keyword>
<dbReference type="GO" id="GO:0008422">
    <property type="term" value="F:beta-glucosidase activity"/>
    <property type="evidence" value="ECO:0007669"/>
    <property type="project" value="TreeGrafter"/>
</dbReference>
<dbReference type="InterPro" id="IPR001360">
    <property type="entry name" value="Glyco_hydro_1"/>
</dbReference>
<evidence type="ECO:0000256" key="1">
    <source>
        <dbReference type="ARBA" id="ARBA00010838"/>
    </source>
</evidence>
<evidence type="ECO:0000256" key="3">
    <source>
        <dbReference type="ARBA" id="ARBA00023295"/>
    </source>
</evidence>
<dbReference type="PRINTS" id="PR00131">
    <property type="entry name" value="GLHYDRLASE1"/>
</dbReference>
<feature type="transmembrane region" description="Helical" evidence="5">
    <location>
        <begin position="25"/>
        <end position="45"/>
    </location>
</feature>
<name>A0AAW2MAH6_9LAMI</name>
<evidence type="ECO:0000313" key="6">
    <source>
        <dbReference type="EMBL" id="KAL0328500.1"/>
    </source>
</evidence>
<evidence type="ECO:0000256" key="4">
    <source>
        <dbReference type="RuleBase" id="RU003690"/>
    </source>
</evidence>
<comment type="similarity">
    <text evidence="1 4">Belongs to the glycosyl hydrolase 1 family.</text>
</comment>
<dbReference type="GO" id="GO:0005975">
    <property type="term" value="P:carbohydrate metabolic process"/>
    <property type="evidence" value="ECO:0007669"/>
    <property type="project" value="InterPro"/>
</dbReference>
<organism evidence="6">
    <name type="scientific">Sesamum calycinum</name>
    <dbReference type="NCBI Taxonomy" id="2727403"/>
    <lineage>
        <taxon>Eukaryota</taxon>
        <taxon>Viridiplantae</taxon>
        <taxon>Streptophyta</taxon>
        <taxon>Embryophyta</taxon>
        <taxon>Tracheophyta</taxon>
        <taxon>Spermatophyta</taxon>
        <taxon>Magnoliopsida</taxon>
        <taxon>eudicotyledons</taxon>
        <taxon>Gunneridae</taxon>
        <taxon>Pentapetalae</taxon>
        <taxon>asterids</taxon>
        <taxon>lamiids</taxon>
        <taxon>Lamiales</taxon>
        <taxon>Pedaliaceae</taxon>
        <taxon>Sesamum</taxon>
    </lineage>
</organism>
<dbReference type="PANTHER" id="PTHR10353:SF175">
    <property type="entry name" value="BETA-GLUCOSIDASE 18-LIKE ISOFORM X1"/>
    <property type="match status" value="1"/>
</dbReference>
<accession>A0AAW2MAH6</accession>
<dbReference type="Gene3D" id="3.20.20.80">
    <property type="entry name" value="Glycosidases"/>
    <property type="match status" value="1"/>
</dbReference>
<reference evidence="6" key="1">
    <citation type="submission" date="2020-06" db="EMBL/GenBank/DDBJ databases">
        <authorList>
            <person name="Li T."/>
            <person name="Hu X."/>
            <person name="Zhang T."/>
            <person name="Song X."/>
            <person name="Zhang H."/>
            <person name="Dai N."/>
            <person name="Sheng W."/>
            <person name="Hou X."/>
            <person name="Wei L."/>
        </authorList>
    </citation>
    <scope>NUCLEOTIDE SEQUENCE</scope>
    <source>
        <strain evidence="6">KEN8</strain>
        <tissue evidence="6">Leaf</tissue>
    </source>
</reference>
<keyword evidence="5" id="KW-0812">Transmembrane</keyword>